<dbReference type="eggNOG" id="COG0764">
    <property type="taxonomic scope" value="Bacteria"/>
</dbReference>
<keyword evidence="10" id="KW-1185">Reference proteome</keyword>
<dbReference type="EMBL" id="CP002347">
    <property type="protein sequence ID" value="ADR18216.1"/>
    <property type="molecule type" value="Genomic_DNA"/>
</dbReference>
<dbReference type="GO" id="GO:0006633">
    <property type="term" value="P:fatty acid biosynthetic process"/>
    <property type="evidence" value="ECO:0007669"/>
    <property type="project" value="UniProtKB-UniRule"/>
</dbReference>
<evidence type="ECO:0000256" key="1">
    <source>
        <dbReference type="ARBA" id="ARBA00004496"/>
    </source>
</evidence>
<evidence type="ECO:0000256" key="8">
    <source>
        <dbReference type="HAMAP-Rule" id="MF_00406"/>
    </source>
</evidence>
<accession>E4TJW5</accession>
<dbReference type="Pfam" id="PF07977">
    <property type="entry name" value="FabA"/>
    <property type="match status" value="1"/>
</dbReference>
<dbReference type="AlphaFoldDB" id="E4TJW5"/>
<dbReference type="HAMAP" id="MF_00406">
    <property type="entry name" value="FabZ"/>
    <property type="match status" value="1"/>
</dbReference>
<dbReference type="InterPro" id="IPR013114">
    <property type="entry name" value="FabA_FabZ"/>
</dbReference>
<dbReference type="SUPFAM" id="SSF54637">
    <property type="entry name" value="Thioesterase/thiol ester dehydrase-isomerase"/>
    <property type="match status" value="1"/>
</dbReference>
<dbReference type="GO" id="GO:0005737">
    <property type="term" value="C:cytoplasm"/>
    <property type="evidence" value="ECO:0007669"/>
    <property type="project" value="UniProtKB-SubCell"/>
</dbReference>
<evidence type="ECO:0000256" key="3">
    <source>
        <dbReference type="ARBA" id="ARBA00022516"/>
    </source>
</evidence>
<dbReference type="OrthoDB" id="9772788at2"/>
<evidence type="ECO:0000256" key="4">
    <source>
        <dbReference type="ARBA" id="ARBA00022556"/>
    </source>
</evidence>
<dbReference type="GO" id="GO:0019171">
    <property type="term" value="F:(3R)-hydroxyacyl-[acyl-carrier-protein] dehydratase activity"/>
    <property type="evidence" value="ECO:0007669"/>
    <property type="project" value="UniProtKB-EC"/>
</dbReference>
<dbReference type="InterPro" id="IPR029069">
    <property type="entry name" value="HotDog_dom_sf"/>
</dbReference>
<name>E4TJW5_CALNY</name>
<dbReference type="HOGENOM" id="CLU_078912_1_2_0"/>
<dbReference type="GO" id="GO:0016020">
    <property type="term" value="C:membrane"/>
    <property type="evidence" value="ECO:0007669"/>
    <property type="project" value="GOC"/>
</dbReference>
<reference key="1">
    <citation type="submission" date="2010-11" db="EMBL/GenBank/DDBJ databases">
        <title>The complete genome of chromosome of Calditerrivibrio nitroreducens DSM 19672.</title>
        <authorList>
            <consortium name="US DOE Joint Genome Institute (JGI-PGF)"/>
            <person name="Lucas S."/>
            <person name="Copeland A."/>
            <person name="Lapidus A."/>
            <person name="Bruce D."/>
            <person name="Goodwin L."/>
            <person name="Pitluck S."/>
            <person name="Kyrpides N."/>
            <person name="Mavromatis K."/>
            <person name="Ivanova N."/>
            <person name="Mikhailova N."/>
            <person name="Zeytun A."/>
            <person name="Brettin T."/>
            <person name="Detter J.C."/>
            <person name="Tapia R."/>
            <person name="Han C."/>
            <person name="Land M."/>
            <person name="Hauser L."/>
            <person name="Markowitz V."/>
            <person name="Cheng J.-F."/>
            <person name="Hugenholtz P."/>
            <person name="Woyke T."/>
            <person name="Wu D."/>
            <person name="Spring S."/>
            <person name="Schroeder M."/>
            <person name="Brambilla E."/>
            <person name="Klenk H.-P."/>
            <person name="Eisen J.A."/>
        </authorList>
    </citation>
    <scope>NUCLEOTIDE SEQUENCE [LARGE SCALE GENOMIC DNA]</scope>
    <source>
        <strain>DSM 19672</strain>
    </source>
</reference>
<feature type="active site" evidence="8">
    <location>
        <position position="46"/>
    </location>
</feature>
<dbReference type="PANTHER" id="PTHR30272:SF1">
    <property type="entry name" value="3-HYDROXYACYL-[ACYL-CARRIER-PROTEIN] DEHYDRATASE"/>
    <property type="match status" value="1"/>
</dbReference>
<dbReference type="KEGG" id="cni:Calni_0303"/>
<dbReference type="CDD" id="cd01288">
    <property type="entry name" value="FabZ"/>
    <property type="match status" value="1"/>
</dbReference>
<evidence type="ECO:0000256" key="7">
    <source>
        <dbReference type="ARBA" id="ARBA00025049"/>
    </source>
</evidence>
<keyword evidence="5 8" id="KW-0443">Lipid metabolism</keyword>
<reference evidence="9 10" key="2">
    <citation type="journal article" date="2011" name="Stand. Genomic Sci.">
        <title>Complete genome sequence of Calditerrivibrio nitroreducens type strain (Yu37-1).</title>
        <authorList>
            <person name="Pitluck S."/>
            <person name="Sikorski J."/>
            <person name="Zeytun A."/>
            <person name="Lapidus A."/>
            <person name="Nolan M."/>
            <person name="Lucas S."/>
            <person name="Hammon N."/>
            <person name="Deshpande S."/>
            <person name="Cheng J.F."/>
            <person name="Tapia R."/>
            <person name="Han C."/>
            <person name="Goodwin L."/>
            <person name="Liolios K."/>
            <person name="Pagani I."/>
            <person name="Ivanova N."/>
            <person name="Mavromatis K."/>
            <person name="Pati A."/>
            <person name="Chen A."/>
            <person name="Palaniappan K."/>
            <person name="Hauser L."/>
            <person name="Chang Y.J."/>
            <person name="Jeffries C.D."/>
            <person name="Detter J.C."/>
            <person name="Brambilla E."/>
            <person name="Djao O.D."/>
            <person name="Rohde M."/>
            <person name="Spring S."/>
            <person name="Goker M."/>
            <person name="Woyke T."/>
            <person name="Bristow J."/>
            <person name="Eisen J.A."/>
            <person name="Markowitz V."/>
            <person name="Hugenholtz P."/>
            <person name="Kyrpides N.C."/>
            <person name="Klenk H.P."/>
            <person name="Land M."/>
        </authorList>
    </citation>
    <scope>NUCLEOTIDE SEQUENCE [LARGE SCALE GENOMIC DNA]</scope>
    <source>
        <strain evidence="10">DSM 19672 / NBRC 101217 / Yu37-1</strain>
    </source>
</reference>
<sequence length="146" mass="16440">MDIKKILELLPHRYPFLLVDKVLEKDENSITAQKNVTINEPFFMGHFPSEPIMPGVLQIEALAQAGGILCFDHLDGIDSSNAEIFFMSIDNAKFRKPVIPGDILTLKVELTKKKGNIFRLRGVVLVDGNIVTEAEFMAMVRKKSRI</sequence>
<evidence type="ECO:0000256" key="6">
    <source>
        <dbReference type="ARBA" id="ARBA00023239"/>
    </source>
</evidence>
<proteinExistence type="inferred from homology"/>
<dbReference type="NCBIfam" id="TIGR01750">
    <property type="entry name" value="fabZ"/>
    <property type="match status" value="1"/>
</dbReference>
<dbReference type="RefSeq" id="WP_013450432.1">
    <property type="nucleotide sequence ID" value="NC_014758.1"/>
</dbReference>
<keyword evidence="3 8" id="KW-0444">Lipid biosynthesis</keyword>
<protein>
    <recommendedName>
        <fullName evidence="8">3-hydroxyacyl-[acyl-carrier-protein] dehydratase FabZ</fullName>
        <ecNumber evidence="8">4.2.1.59</ecNumber>
    </recommendedName>
    <alternativeName>
        <fullName evidence="8">(3R)-hydroxymyristoyl-[acyl-carrier-protein] dehydratase</fullName>
        <shortName evidence="8">(3R)-hydroxymyristoyl-ACP dehydrase</shortName>
    </alternativeName>
    <alternativeName>
        <fullName evidence="8">Beta-hydroxyacyl-ACP dehydratase</fullName>
    </alternativeName>
</protein>
<dbReference type="NCBIfam" id="NF000582">
    <property type="entry name" value="PRK00006.1"/>
    <property type="match status" value="1"/>
</dbReference>
<comment type="similarity">
    <text evidence="8">Belongs to the thioester dehydratase family. FabZ subfamily.</text>
</comment>
<dbReference type="STRING" id="768670.Calni_0303"/>
<evidence type="ECO:0000313" key="9">
    <source>
        <dbReference type="EMBL" id="ADR18216.1"/>
    </source>
</evidence>
<comment type="function">
    <text evidence="7 8">Involved in unsaturated fatty acids biosynthesis. Catalyzes the dehydration of short chain beta-hydroxyacyl-ACPs and long chain saturated and unsaturated beta-hydroxyacyl-ACPs.</text>
</comment>
<dbReference type="EC" id="4.2.1.59" evidence="8"/>
<comment type="subcellular location">
    <subcellularLocation>
        <location evidence="1 8">Cytoplasm</location>
    </subcellularLocation>
</comment>
<dbReference type="GO" id="GO:0009245">
    <property type="term" value="P:lipid A biosynthetic process"/>
    <property type="evidence" value="ECO:0007669"/>
    <property type="project" value="UniProtKB-UniRule"/>
</dbReference>
<evidence type="ECO:0000256" key="2">
    <source>
        <dbReference type="ARBA" id="ARBA00022490"/>
    </source>
</evidence>
<comment type="catalytic activity">
    <reaction evidence="8">
        <text>a (3R)-hydroxyacyl-[ACP] = a (2E)-enoyl-[ACP] + H2O</text>
        <dbReference type="Rhea" id="RHEA:13097"/>
        <dbReference type="Rhea" id="RHEA-COMP:9925"/>
        <dbReference type="Rhea" id="RHEA-COMP:9945"/>
        <dbReference type="ChEBI" id="CHEBI:15377"/>
        <dbReference type="ChEBI" id="CHEBI:78784"/>
        <dbReference type="ChEBI" id="CHEBI:78827"/>
        <dbReference type="EC" id="4.2.1.59"/>
    </reaction>
</comment>
<organism evidence="9 10">
    <name type="scientific">Calditerrivibrio nitroreducens (strain DSM 19672 / NBRC 101217 / Yu37-1)</name>
    <dbReference type="NCBI Taxonomy" id="768670"/>
    <lineage>
        <taxon>Bacteria</taxon>
        <taxon>Pseudomonadati</taxon>
        <taxon>Deferribacterota</taxon>
        <taxon>Deferribacteres</taxon>
        <taxon>Deferribacterales</taxon>
        <taxon>Calditerrivibrionaceae</taxon>
    </lineage>
</organism>
<evidence type="ECO:0000256" key="5">
    <source>
        <dbReference type="ARBA" id="ARBA00023098"/>
    </source>
</evidence>
<dbReference type="PANTHER" id="PTHR30272">
    <property type="entry name" value="3-HYDROXYACYL-[ACYL-CARRIER-PROTEIN] DEHYDRATASE"/>
    <property type="match status" value="1"/>
</dbReference>
<dbReference type="FunFam" id="3.10.129.10:FF:000001">
    <property type="entry name" value="3-hydroxyacyl-[acyl-carrier-protein] dehydratase FabZ"/>
    <property type="match status" value="1"/>
</dbReference>
<keyword evidence="4 8" id="KW-0441">Lipid A biosynthesis</keyword>
<dbReference type="Gene3D" id="3.10.129.10">
    <property type="entry name" value="Hotdog Thioesterase"/>
    <property type="match status" value="1"/>
</dbReference>
<keyword evidence="6 8" id="KW-0456">Lyase</keyword>
<dbReference type="Proteomes" id="UP000007039">
    <property type="component" value="Chromosome"/>
</dbReference>
<evidence type="ECO:0000313" key="10">
    <source>
        <dbReference type="Proteomes" id="UP000007039"/>
    </source>
</evidence>
<keyword evidence="2 8" id="KW-0963">Cytoplasm</keyword>
<dbReference type="InterPro" id="IPR010084">
    <property type="entry name" value="FabZ"/>
</dbReference>
<gene>
    <name evidence="8" type="primary">fabZ</name>
    <name evidence="9" type="ordered locus">Calni_0303</name>
</gene>